<accession>A0A0C9VIY0</accession>
<reference evidence="3 4" key="1">
    <citation type="submission" date="2014-06" db="EMBL/GenBank/DDBJ databases">
        <title>Evolutionary Origins and Diversification of the Mycorrhizal Mutualists.</title>
        <authorList>
            <consortium name="DOE Joint Genome Institute"/>
            <consortium name="Mycorrhizal Genomics Consortium"/>
            <person name="Kohler A."/>
            <person name="Kuo A."/>
            <person name="Nagy L.G."/>
            <person name="Floudas D."/>
            <person name="Copeland A."/>
            <person name="Barry K.W."/>
            <person name="Cichocki N."/>
            <person name="Veneault-Fourrey C."/>
            <person name="LaButti K."/>
            <person name="Lindquist E.A."/>
            <person name="Lipzen A."/>
            <person name="Lundell T."/>
            <person name="Morin E."/>
            <person name="Murat C."/>
            <person name="Riley R."/>
            <person name="Ohm R."/>
            <person name="Sun H."/>
            <person name="Tunlid A."/>
            <person name="Henrissat B."/>
            <person name="Grigoriev I.V."/>
            <person name="Hibbett D.S."/>
            <person name="Martin F."/>
        </authorList>
    </citation>
    <scope>NUCLEOTIDE SEQUENCE [LARGE SCALE GENOMIC DNA]</scope>
    <source>
        <strain evidence="3 4">SS14</strain>
    </source>
</reference>
<feature type="compositionally biased region" description="Polar residues" evidence="1">
    <location>
        <begin position="15"/>
        <end position="27"/>
    </location>
</feature>
<evidence type="ECO:0000313" key="3">
    <source>
        <dbReference type="EMBL" id="KIJ37525.1"/>
    </source>
</evidence>
<keyword evidence="4" id="KW-1185">Reference proteome</keyword>
<dbReference type="EMBL" id="KN837168">
    <property type="protein sequence ID" value="KIJ37525.1"/>
    <property type="molecule type" value="Genomic_DNA"/>
</dbReference>
<evidence type="ECO:0000313" key="4">
    <source>
        <dbReference type="Proteomes" id="UP000054279"/>
    </source>
</evidence>
<dbReference type="AlphaFoldDB" id="A0A0C9VIY0"/>
<proteinExistence type="predicted"/>
<evidence type="ECO:0000256" key="1">
    <source>
        <dbReference type="SAM" id="MobiDB-lite"/>
    </source>
</evidence>
<sequence length="370" mass="41836">MDRPRRSTRVPPKYTGTSELETASAQVPSLAGKKRKERTKEDKNSLEFVLSNPKSSLVSLELPILLNENTWSALSQDSKDLLSTLLPITTFPFFEPKLKSTHPSFRQLETTSDDMNLQKPLPLTEPCEPDISFFKDAFFDGACKTFQDNLFNGHYKADYEMLAKEYIEKLKLGDIHAKWKDLAWEEEHAHPEQRAMTSGSIAGDASSITLKDLIKNSAIRVGDILSYRRNFIQLGITVTKDALIESIQGSKNTITLVVMPSSKTHLPAVEVAHPEFASNYSDSQTDTLLRIDSIANPTQLETAFLDTDGRVTKSKRPNGNAWKSIGLWRWRDNEIPDITAFPDDSEEALRGYREYQGTLFYLRGCMYDDN</sequence>
<feature type="region of interest" description="Disordered" evidence="1">
    <location>
        <begin position="1"/>
        <end position="45"/>
    </location>
</feature>
<organism evidence="3 4">
    <name type="scientific">Sphaerobolus stellatus (strain SS14)</name>
    <dbReference type="NCBI Taxonomy" id="990650"/>
    <lineage>
        <taxon>Eukaryota</taxon>
        <taxon>Fungi</taxon>
        <taxon>Dikarya</taxon>
        <taxon>Basidiomycota</taxon>
        <taxon>Agaricomycotina</taxon>
        <taxon>Agaricomycetes</taxon>
        <taxon>Phallomycetidae</taxon>
        <taxon>Geastrales</taxon>
        <taxon>Sphaerobolaceae</taxon>
        <taxon>Sphaerobolus</taxon>
    </lineage>
</organism>
<name>A0A0C9VIY0_SPHS4</name>
<dbReference type="Pfam" id="PF13919">
    <property type="entry name" value="ASXH"/>
    <property type="match status" value="1"/>
</dbReference>
<protein>
    <recommendedName>
        <fullName evidence="2">ASX DEUBAD domain-containing protein</fullName>
    </recommendedName>
</protein>
<feature type="domain" description="ASX DEUBAD" evidence="2">
    <location>
        <begin position="35"/>
        <end position="189"/>
    </location>
</feature>
<gene>
    <name evidence="3" type="ORF">M422DRAFT_231568</name>
</gene>
<dbReference type="OrthoDB" id="2289918at2759"/>
<dbReference type="HOGENOM" id="CLU_758690_0_0_1"/>
<evidence type="ECO:0000259" key="2">
    <source>
        <dbReference type="Pfam" id="PF13919"/>
    </source>
</evidence>
<dbReference type="Proteomes" id="UP000054279">
    <property type="component" value="Unassembled WGS sequence"/>
</dbReference>
<dbReference type="InterPro" id="IPR028020">
    <property type="entry name" value="ASX_DEUBAD_dom"/>
</dbReference>